<keyword evidence="7" id="KW-1185">Reference proteome</keyword>
<gene>
    <name evidence="5" type="ORF">GPM918_LOCUS45835</name>
    <name evidence="6" type="ORF">SRO942_LOCUS48787</name>
</gene>
<dbReference type="EMBL" id="CAJNOQ010054305">
    <property type="protein sequence ID" value="CAF1657518.1"/>
    <property type="molecule type" value="Genomic_DNA"/>
</dbReference>
<dbReference type="InterPro" id="IPR000433">
    <property type="entry name" value="Znf_ZZ"/>
</dbReference>
<evidence type="ECO:0000313" key="7">
    <source>
        <dbReference type="Proteomes" id="UP000663829"/>
    </source>
</evidence>
<reference evidence="5" key="1">
    <citation type="submission" date="2021-02" db="EMBL/GenBank/DDBJ databases">
        <authorList>
            <person name="Nowell W R."/>
        </authorList>
    </citation>
    <scope>NUCLEOTIDE SEQUENCE</scope>
</reference>
<sequence length="150" mass="17301">MTETTKLSYWYCNGCQRNLFHGEFRFNCTVCNNYDYCEQCAATLDPPHPHRMIRELAYGCEEGKETDVIDMATGIRVATALYWDRHCMGVRDVDKDNPSLYTDSYSWLTFKTVGDRSKNFGHGLRGLIEPRGYLGICAANRPEWMITDFA</sequence>
<dbReference type="OrthoDB" id="1700726at2759"/>
<keyword evidence="2" id="KW-0863">Zinc-finger</keyword>
<feature type="domain" description="ZZ-type" evidence="4">
    <location>
        <begin position="12"/>
        <end position="52"/>
    </location>
</feature>
<evidence type="ECO:0000313" key="6">
    <source>
        <dbReference type="EMBL" id="CAF4598775.1"/>
    </source>
</evidence>
<evidence type="ECO:0000256" key="3">
    <source>
        <dbReference type="ARBA" id="ARBA00022833"/>
    </source>
</evidence>
<evidence type="ECO:0000259" key="4">
    <source>
        <dbReference type="Pfam" id="PF00569"/>
    </source>
</evidence>
<name>A0A816F323_9BILA</name>
<keyword evidence="3" id="KW-0862">Zinc</keyword>
<dbReference type="Proteomes" id="UP000681722">
    <property type="component" value="Unassembled WGS sequence"/>
</dbReference>
<feature type="non-terminal residue" evidence="5">
    <location>
        <position position="150"/>
    </location>
</feature>
<evidence type="ECO:0000256" key="2">
    <source>
        <dbReference type="ARBA" id="ARBA00022771"/>
    </source>
</evidence>
<dbReference type="GO" id="GO:0008270">
    <property type="term" value="F:zinc ion binding"/>
    <property type="evidence" value="ECO:0007669"/>
    <property type="project" value="UniProtKB-KW"/>
</dbReference>
<dbReference type="SUPFAM" id="SSF57850">
    <property type="entry name" value="RING/U-box"/>
    <property type="match status" value="1"/>
</dbReference>
<dbReference type="EMBL" id="CAJOBC010127007">
    <property type="protein sequence ID" value="CAF4598775.1"/>
    <property type="molecule type" value="Genomic_DNA"/>
</dbReference>
<dbReference type="SUPFAM" id="SSF56801">
    <property type="entry name" value="Acetyl-CoA synthetase-like"/>
    <property type="match status" value="1"/>
</dbReference>
<protein>
    <recommendedName>
        <fullName evidence="4">ZZ-type domain-containing protein</fullName>
    </recommendedName>
</protein>
<dbReference type="InterPro" id="IPR043145">
    <property type="entry name" value="Znf_ZZ_sf"/>
</dbReference>
<evidence type="ECO:0000256" key="1">
    <source>
        <dbReference type="ARBA" id="ARBA00022723"/>
    </source>
</evidence>
<dbReference type="AlphaFoldDB" id="A0A816F323"/>
<accession>A0A816F323</accession>
<dbReference type="Pfam" id="PF00569">
    <property type="entry name" value="ZZ"/>
    <property type="match status" value="1"/>
</dbReference>
<keyword evidence="1" id="KW-0479">Metal-binding</keyword>
<organism evidence="5 7">
    <name type="scientific">Didymodactylos carnosus</name>
    <dbReference type="NCBI Taxonomy" id="1234261"/>
    <lineage>
        <taxon>Eukaryota</taxon>
        <taxon>Metazoa</taxon>
        <taxon>Spiralia</taxon>
        <taxon>Gnathifera</taxon>
        <taxon>Rotifera</taxon>
        <taxon>Eurotatoria</taxon>
        <taxon>Bdelloidea</taxon>
        <taxon>Philodinida</taxon>
        <taxon>Philodinidae</taxon>
        <taxon>Didymodactylos</taxon>
    </lineage>
</organism>
<dbReference type="Gene3D" id="3.30.60.90">
    <property type="match status" value="1"/>
</dbReference>
<comment type="caution">
    <text evidence="5">The sequence shown here is derived from an EMBL/GenBank/DDBJ whole genome shotgun (WGS) entry which is preliminary data.</text>
</comment>
<dbReference type="Proteomes" id="UP000663829">
    <property type="component" value="Unassembled WGS sequence"/>
</dbReference>
<evidence type="ECO:0000313" key="5">
    <source>
        <dbReference type="EMBL" id="CAF1657518.1"/>
    </source>
</evidence>
<proteinExistence type="predicted"/>